<keyword evidence="9" id="KW-1185">Reference proteome</keyword>
<feature type="transmembrane region" description="Helical" evidence="6">
    <location>
        <begin position="99"/>
        <end position="119"/>
    </location>
</feature>
<feature type="domain" description="Cytochrome b561 bacterial/Ni-hydrogenase" evidence="7">
    <location>
        <begin position="7"/>
        <end position="180"/>
    </location>
</feature>
<evidence type="ECO:0000259" key="7">
    <source>
        <dbReference type="Pfam" id="PF01292"/>
    </source>
</evidence>
<proteinExistence type="predicted"/>
<evidence type="ECO:0000256" key="6">
    <source>
        <dbReference type="SAM" id="Phobius"/>
    </source>
</evidence>
<name>A0A1E8FES6_9ALTE</name>
<protein>
    <submittedName>
        <fullName evidence="8">Cytochrome B</fullName>
    </submittedName>
</protein>
<dbReference type="GO" id="GO:0009055">
    <property type="term" value="F:electron transfer activity"/>
    <property type="evidence" value="ECO:0007669"/>
    <property type="project" value="InterPro"/>
</dbReference>
<dbReference type="GO" id="GO:0005886">
    <property type="term" value="C:plasma membrane"/>
    <property type="evidence" value="ECO:0007669"/>
    <property type="project" value="UniProtKB-SubCell"/>
</dbReference>
<evidence type="ECO:0000256" key="3">
    <source>
        <dbReference type="ARBA" id="ARBA00022692"/>
    </source>
</evidence>
<dbReference type="EMBL" id="MJIC01000013">
    <property type="protein sequence ID" value="OFI34421.1"/>
    <property type="molecule type" value="Genomic_DNA"/>
</dbReference>
<feature type="transmembrane region" description="Helical" evidence="6">
    <location>
        <begin position="41"/>
        <end position="58"/>
    </location>
</feature>
<dbReference type="PANTHER" id="PTHR30485">
    <property type="entry name" value="NI/FE-HYDROGENASE 1 B-TYPE CYTOCHROME SUBUNIT"/>
    <property type="match status" value="1"/>
</dbReference>
<keyword evidence="4 6" id="KW-1133">Transmembrane helix</keyword>
<dbReference type="AlphaFoldDB" id="A0A1E8FES6"/>
<sequence length="227" mass="25250">MEKRLIWDIPTRLFHWLLVICIVAQYLTVEVLDATAWHFRIGYFTLGLILFRLLWGFVGTTYARFSQFLTGPGKVLSYAKTITNPESAEHAGHNPMGGWMVIALLLLIALQGISGLFIGDDIINNGPYYDAVSEATRDTMNIIHHTAFNILLAAIALHIAAVVFYTRFKKQLLVPAMLHGKKTTNEPGISSSRLLVALVLVILVIGAMYYVIEIAPPAPAVDADMYY</sequence>
<dbReference type="GO" id="GO:0020037">
    <property type="term" value="F:heme binding"/>
    <property type="evidence" value="ECO:0007669"/>
    <property type="project" value="TreeGrafter"/>
</dbReference>
<dbReference type="Proteomes" id="UP000176037">
    <property type="component" value="Unassembled WGS sequence"/>
</dbReference>
<keyword evidence="2" id="KW-1003">Cell membrane</keyword>
<evidence type="ECO:0000256" key="1">
    <source>
        <dbReference type="ARBA" id="ARBA00004651"/>
    </source>
</evidence>
<evidence type="ECO:0000256" key="4">
    <source>
        <dbReference type="ARBA" id="ARBA00022989"/>
    </source>
</evidence>
<dbReference type="SUPFAM" id="SSF81342">
    <property type="entry name" value="Transmembrane di-heme cytochromes"/>
    <property type="match status" value="1"/>
</dbReference>
<feature type="transmembrane region" description="Helical" evidence="6">
    <location>
        <begin position="194"/>
        <end position="212"/>
    </location>
</feature>
<dbReference type="Pfam" id="PF01292">
    <property type="entry name" value="Ni_hydr_CYTB"/>
    <property type="match status" value="1"/>
</dbReference>
<dbReference type="PANTHER" id="PTHR30485:SF2">
    <property type="entry name" value="BLL0597 PROTEIN"/>
    <property type="match status" value="1"/>
</dbReference>
<feature type="transmembrane region" description="Helical" evidence="6">
    <location>
        <begin position="142"/>
        <end position="165"/>
    </location>
</feature>
<evidence type="ECO:0000256" key="2">
    <source>
        <dbReference type="ARBA" id="ARBA00022475"/>
    </source>
</evidence>
<keyword evidence="5 6" id="KW-0472">Membrane</keyword>
<comment type="subcellular location">
    <subcellularLocation>
        <location evidence="1">Cell membrane</location>
        <topology evidence="1">Multi-pass membrane protein</topology>
    </subcellularLocation>
</comment>
<dbReference type="InterPro" id="IPR011577">
    <property type="entry name" value="Cyt_b561_bac/Ni-Hgenase"/>
</dbReference>
<organism evidence="8 9">
    <name type="scientific">Alteromonas lipolytica</name>
    <dbReference type="NCBI Taxonomy" id="1856405"/>
    <lineage>
        <taxon>Bacteria</taxon>
        <taxon>Pseudomonadati</taxon>
        <taxon>Pseudomonadota</taxon>
        <taxon>Gammaproteobacteria</taxon>
        <taxon>Alteromonadales</taxon>
        <taxon>Alteromonadaceae</taxon>
        <taxon>Alteromonas/Salinimonas group</taxon>
        <taxon>Alteromonas</taxon>
    </lineage>
</organism>
<feature type="transmembrane region" description="Helical" evidence="6">
    <location>
        <begin position="12"/>
        <end position="29"/>
    </location>
</feature>
<dbReference type="InterPro" id="IPR016174">
    <property type="entry name" value="Di-haem_cyt_TM"/>
</dbReference>
<gene>
    <name evidence="8" type="ORF">BFC17_18140</name>
</gene>
<evidence type="ECO:0000256" key="5">
    <source>
        <dbReference type="ARBA" id="ARBA00023136"/>
    </source>
</evidence>
<dbReference type="Gene3D" id="1.20.950.20">
    <property type="entry name" value="Transmembrane di-heme cytochromes, Chain C"/>
    <property type="match status" value="1"/>
</dbReference>
<dbReference type="STRING" id="1856405.BFC17_18140"/>
<comment type="caution">
    <text evidence="8">The sequence shown here is derived from an EMBL/GenBank/DDBJ whole genome shotgun (WGS) entry which is preliminary data.</text>
</comment>
<reference evidence="8 9" key="1">
    <citation type="submission" date="2016-09" db="EMBL/GenBank/DDBJ databases">
        <title>Alteromonas lipolytica, a new species isolated from sea water.</title>
        <authorList>
            <person name="Wu Y.-H."/>
            <person name="Cheng H."/>
            <person name="Xu X.-W."/>
        </authorList>
    </citation>
    <scope>NUCLEOTIDE SEQUENCE [LARGE SCALE GENOMIC DNA]</scope>
    <source>
        <strain evidence="8 9">JW12</strain>
    </source>
</reference>
<keyword evidence="3 6" id="KW-0812">Transmembrane</keyword>
<dbReference type="OrthoDB" id="196472at2"/>
<evidence type="ECO:0000313" key="9">
    <source>
        <dbReference type="Proteomes" id="UP000176037"/>
    </source>
</evidence>
<accession>A0A1E8FES6</accession>
<dbReference type="InterPro" id="IPR051542">
    <property type="entry name" value="Hydrogenase_cytochrome"/>
</dbReference>
<dbReference type="RefSeq" id="WP_070176537.1">
    <property type="nucleotide sequence ID" value="NZ_BMJR01000009.1"/>
</dbReference>
<dbReference type="GO" id="GO:0022904">
    <property type="term" value="P:respiratory electron transport chain"/>
    <property type="evidence" value="ECO:0007669"/>
    <property type="project" value="InterPro"/>
</dbReference>
<evidence type="ECO:0000313" key="8">
    <source>
        <dbReference type="EMBL" id="OFI34421.1"/>
    </source>
</evidence>